<dbReference type="AlphaFoldDB" id="A0A0D2PAE5"/>
<reference evidence="2" key="1">
    <citation type="submission" date="2014-04" db="EMBL/GenBank/DDBJ databases">
        <title>Evolutionary Origins and Diversification of the Mycorrhizal Mutualists.</title>
        <authorList>
            <consortium name="DOE Joint Genome Institute"/>
            <consortium name="Mycorrhizal Genomics Consortium"/>
            <person name="Kohler A."/>
            <person name="Kuo A."/>
            <person name="Nagy L.G."/>
            <person name="Floudas D."/>
            <person name="Copeland A."/>
            <person name="Barry K.W."/>
            <person name="Cichocki N."/>
            <person name="Veneault-Fourrey C."/>
            <person name="LaButti K."/>
            <person name="Lindquist E.A."/>
            <person name="Lipzen A."/>
            <person name="Lundell T."/>
            <person name="Morin E."/>
            <person name="Murat C."/>
            <person name="Riley R."/>
            <person name="Ohm R."/>
            <person name="Sun H."/>
            <person name="Tunlid A."/>
            <person name="Henrissat B."/>
            <person name="Grigoriev I.V."/>
            <person name="Hibbett D.S."/>
            <person name="Martin F."/>
        </authorList>
    </citation>
    <scope>NUCLEOTIDE SEQUENCE [LARGE SCALE GENOMIC DNA]</scope>
    <source>
        <strain evidence="2">FD-334 SS-4</strain>
    </source>
</reference>
<sequence>MHPSVHDGAHVRWLLLRPVSFCTGAARSISFQAAAERIFGLSHRLLPPGRILDIAPTERSVPHLPLRPVHPSITLLLALDHALGPCAARADGPTSYQRGARRGSTPLIPELYRPSARCVSRRQRAHHAAFLVHIPYPTSRFAWTVHPANPRTCACAARSRLSIARACSRSTACTPCAHCVHAGRAIAGRLRVGL</sequence>
<name>A0A0D2PAE5_HYPSF</name>
<proteinExistence type="predicted"/>
<dbReference type="Proteomes" id="UP000054270">
    <property type="component" value="Unassembled WGS sequence"/>
</dbReference>
<dbReference type="EMBL" id="KN817606">
    <property type="protein sequence ID" value="KJA17295.1"/>
    <property type="molecule type" value="Genomic_DNA"/>
</dbReference>
<organism evidence="1 2">
    <name type="scientific">Hypholoma sublateritium (strain FD-334 SS-4)</name>
    <dbReference type="NCBI Taxonomy" id="945553"/>
    <lineage>
        <taxon>Eukaryota</taxon>
        <taxon>Fungi</taxon>
        <taxon>Dikarya</taxon>
        <taxon>Basidiomycota</taxon>
        <taxon>Agaricomycotina</taxon>
        <taxon>Agaricomycetes</taxon>
        <taxon>Agaricomycetidae</taxon>
        <taxon>Agaricales</taxon>
        <taxon>Agaricineae</taxon>
        <taxon>Strophariaceae</taxon>
        <taxon>Hypholoma</taxon>
    </lineage>
</organism>
<protein>
    <submittedName>
        <fullName evidence="1">Uncharacterized protein</fullName>
    </submittedName>
</protein>
<gene>
    <name evidence="1" type="ORF">HYPSUDRAFT_1027188</name>
</gene>
<evidence type="ECO:0000313" key="1">
    <source>
        <dbReference type="EMBL" id="KJA17295.1"/>
    </source>
</evidence>
<evidence type="ECO:0000313" key="2">
    <source>
        <dbReference type="Proteomes" id="UP000054270"/>
    </source>
</evidence>
<keyword evidence="2" id="KW-1185">Reference proteome</keyword>
<accession>A0A0D2PAE5</accession>